<reference evidence="3" key="1">
    <citation type="journal article" date="2016" name="Nature">
        <title>Genome evolution in the allotetraploid frog Xenopus laevis.</title>
        <authorList>
            <person name="Session A.M."/>
            <person name="Uno Y."/>
            <person name="Kwon T."/>
            <person name="Chapman J.A."/>
            <person name="Toyoda A."/>
            <person name="Takahashi S."/>
            <person name="Fukui A."/>
            <person name="Hikosaka A."/>
            <person name="Suzuki A."/>
            <person name="Kondo M."/>
            <person name="van Heeringen S.J."/>
            <person name="Quigley I."/>
            <person name="Heinz S."/>
            <person name="Ogino H."/>
            <person name="Ochi H."/>
            <person name="Hellsten U."/>
            <person name="Lyons J.B."/>
            <person name="Simakov O."/>
            <person name="Putnam N."/>
            <person name="Stites J."/>
            <person name="Kuroki Y."/>
            <person name="Tanaka T."/>
            <person name="Michiue T."/>
            <person name="Watanabe M."/>
            <person name="Bogdanovic O."/>
            <person name="Lister R."/>
            <person name="Georgiou G."/>
            <person name="Paranjpe S.S."/>
            <person name="van Kruijsbergen I."/>
            <person name="Shu S."/>
            <person name="Carlson J."/>
            <person name="Kinoshita T."/>
            <person name="Ohta Y."/>
            <person name="Mawaribuchi S."/>
            <person name="Jenkins J."/>
            <person name="Grimwood J."/>
            <person name="Schmutz J."/>
            <person name="Mitros T."/>
            <person name="Mozaffari S.V."/>
            <person name="Suzuki Y."/>
            <person name="Haramoto Y."/>
            <person name="Yamamoto T.S."/>
            <person name="Takagi C."/>
            <person name="Heald R."/>
            <person name="Miller K."/>
            <person name="Haudenschild C."/>
            <person name="Kitzman J."/>
            <person name="Nakayama T."/>
            <person name="Izutsu Y."/>
            <person name="Robert J."/>
            <person name="Fortriede J."/>
            <person name="Burns K."/>
            <person name="Lotay V."/>
            <person name="Karimi K."/>
            <person name="Yasuoka Y."/>
            <person name="Dichmann D.S."/>
            <person name="Flajnik M.F."/>
            <person name="Houston D.W."/>
            <person name="Shendure J."/>
            <person name="DuPasquier L."/>
            <person name="Vize P.D."/>
            <person name="Zorn A.M."/>
            <person name="Ito M."/>
            <person name="Marcotte E.M."/>
            <person name="Wallingford J.B."/>
            <person name="Ito Y."/>
            <person name="Asashima M."/>
            <person name="Ueno N."/>
            <person name="Matsuda Y."/>
            <person name="Veenstra G.J."/>
            <person name="Fujiyama A."/>
            <person name="Harland R.M."/>
            <person name="Taira M."/>
            <person name="Rokhsar D.S."/>
        </authorList>
    </citation>
    <scope>NUCLEOTIDE SEQUENCE [LARGE SCALE GENOMIC DNA]</scope>
    <source>
        <strain evidence="3">J</strain>
    </source>
</reference>
<evidence type="ECO:0000313" key="3">
    <source>
        <dbReference type="Proteomes" id="UP000694892"/>
    </source>
</evidence>
<feature type="region of interest" description="Disordered" evidence="1">
    <location>
        <begin position="1"/>
        <end position="33"/>
    </location>
</feature>
<organism evidence="2 3">
    <name type="scientific">Xenopus laevis</name>
    <name type="common">African clawed frog</name>
    <dbReference type="NCBI Taxonomy" id="8355"/>
    <lineage>
        <taxon>Eukaryota</taxon>
        <taxon>Metazoa</taxon>
        <taxon>Chordata</taxon>
        <taxon>Craniata</taxon>
        <taxon>Vertebrata</taxon>
        <taxon>Euteleostomi</taxon>
        <taxon>Amphibia</taxon>
        <taxon>Batrachia</taxon>
        <taxon>Anura</taxon>
        <taxon>Pipoidea</taxon>
        <taxon>Pipidae</taxon>
        <taxon>Xenopodinae</taxon>
        <taxon>Xenopus</taxon>
        <taxon>Xenopus</taxon>
    </lineage>
</organism>
<feature type="non-terminal residue" evidence="2">
    <location>
        <position position="1"/>
    </location>
</feature>
<dbReference type="OMA" id="WREENIC"/>
<dbReference type="SUPFAM" id="SSF52949">
    <property type="entry name" value="Macro domain-like"/>
    <property type="match status" value="1"/>
</dbReference>
<dbReference type="Gene3D" id="3.40.220.10">
    <property type="entry name" value="Leucine Aminopeptidase, subunit E, domain 1"/>
    <property type="match status" value="1"/>
</dbReference>
<dbReference type="EMBL" id="CM004475">
    <property type="protein sequence ID" value="OCT77426.1"/>
    <property type="molecule type" value="Genomic_DNA"/>
</dbReference>
<proteinExistence type="predicted"/>
<evidence type="ECO:0000313" key="2">
    <source>
        <dbReference type="EMBL" id="OCT77426.1"/>
    </source>
</evidence>
<dbReference type="AlphaFoldDB" id="A0A974CS94"/>
<sequence>EFPVSLGNLQPKSNRQSSMYQSNKKKRQWKEEKERLLNMTREERRKEYREYVSLDNIPSLMEELKRKASSNDESSEEIQVKNSLCEKVSLYKGDITQLEVDAIVNAGESLPIYIL</sequence>
<dbReference type="Proteomes" id="UP000694892">
    <property type="component" value="Chromosome 5S"/>
</dbReference>
<accession>A0A974CS94</accession>
<name>A0A974CS94_XENLA</name>
<dbReference type="InterPro" id="IPR043472">
    <property type="entry name" value="Macro_dom-like"/>
</dbReference>
<gene>
    <name evidence="2" type="ORF">XELAEV_18028518mg</name>
</gene>
<evidence type="ECO:0000256" key="1">
    <source>
        <dbReference type="SAM" id="MobiDB-lite"/>
    </source>
</evidence>
<feature type="compositionally biased region" description="Polar residues" evidence="1">
    <location>
        <begin position="7"/>
        <end position="22"/>
    </location>
</feature>
<protein>
    <submittedName>
        <fullName evidence="2">Uncharacterized protein</fullName>
    </submittedName>
</protein>